<accession>A0A0P1IQK0</accession>
<protein>
    <submittedName>
        <fullName evidence="7">Serralysin C</fullName>
        <ecNumber evidence="7">3.4.24.40</ecNumber>
    </submittedName>
</protein>
<dbReference type="GO" id="GO:0008237">
    <property type="term" value="F:metallopeptidase activity"/>
    <property type="evidence" value="ECO:0007669"/>
    <property type="project" value="InterPro"/>
</dbReference>
<keyword evidence="5" id="KW-0677">Repeat</keyword>
<dbReference type="SUPFAM" id="SSF55486">
    <property type="entry name" value="Metalloproteases ('zincins'), catalytic domain"/>
    <property type="match status" value="1"/>
</dbReference>
<evidence type="ECO:0000256" key="2">
    <source>
        <dbReference type="ARBA" id="ARBA00004613"/>
    </source>
</evidence>
<dbReference type="InterPro" id="IPR018511">
    <property type="entry name" value="Hemolysin-typ_Ca-bd_CS"/>
</dbReference>
<dbReference type="RefSeq" id="WP_058281411.1">
    <property type="nucleotide sequence ID" value="NZ_CYUD01000004.1"/>
</dbReference>
<comment type="similarity">
    <text evidence="3">Belongs to the peptidase M10B family.</text>
</comment>
<dbReference type="InterPro" id="IPR011049">
    <property type="entry name" value="Serralysin-like_metalloprot_C"/>
</dbReference>
<dbReference type="PRINTS" id="PR00313">
    <property type="entry name" value="CABNDNGRPT"/>
</dbReference>
<comment type="subcellular location">
    <subcellularLocation>
        <location evidence="2">Secreted</location>
    </subcellularLocation>
</comment>
<evidence type="ECO:0000256" key="5">
    <source>
        <dbReference type="ARBA" id="ARBA00022737"/>
    </source>
</evidence>
<comment type="cofactor">
    <cofactor evidence="1">
        <name>Ca(2+)</name>
        <dbReference type="ChEBI" id="CHEBI:29108"/>
    </cofactor>
</comment>
<dbReference type="Pfam" id="PF00353">
    <property type="entry name" value="HemolysinCabind"/>
    <property type="match status" value="4"/>
</dbReference>
<dbReference type="OrthoDB" id="733404at2"/>
<name>A0A0P1IQK0_9RHOB</name>
<dbReference type="Gene3D" id="3.40.390.10">
    <property type="entry name" value="Collagenase (Catalytic Domain)"/>
    <property type="match status" value="1"/>
</dbReference>
<feature type="domain" description="Peptidase metallopeptidase" evidence="6">
    <location>
        <begin position="20"/>
        <end position="202"/>
    </location>
</feature>
<dbReference type="GO" id="GO:0008270">
    <property type="term" value="F:zinc ion binding"/>
    <property type="evidence" value="ECO:0007669"/>
    <property type="project" value="InterPro"/>
</dbReference>
<dbReference type="InterPro" id="IPR050557">
    <property type="entry name" value="RTX_toxin/Mannuronan_C5-epim"/>
</dbReference>
<dbReference type="EC" id="3.4.24.40" evidence="7"/>
<dbReference type="PANTHER" id="PTHR38340">
    <property type="entry name" value="S-LAYER PROTEIN"/>
    <property type="match status" value="1"/>
</dbReference>
<dbReference type="CDD" id="cd04277">
    <property type="entry name" value="ZnMc_serralysin_like"/>
    <property type="match status" value="1"/>
</dbReference>
<evidence type="ECO:0000313" key="7">
    <source>
        <dbReference type="EMBL" id="CUJ96570.1"/>
    </source>
</evidence>
<keyword evidence="8" id="KW-1185">Reference proteome</keyword>
<dbReference type="InterPro" id="IPR006026">
    <property type="entry name" value="Peptidase_Metallo"/>
</dbReference>
<dbReference type="InterPro" id="IPR034033">
    <property type="entry name" value="Serralysin-like"/>
</dbReference>
<evidence type="ECO:0000256" key="3">
    <source>
        <dbReference type="ARBA" id="ARBA00009490"/>
    </source>
</evidence>
<evidence type="ECO:0000256" key="4">
    <source>
        <dbReference type="ARBA" id="ARBA00022525"/>
    </source>
</evidence>
<sequence length="644" mass="66471">MSVANNFYPGASFTGHEYVDGLIWGTSWNLGTSVGGPSGTITYSFADSSVSGFVDFFDHEKQAFRDALAVIEQYIPINFVEVNFLAPQGTPYYENISWGLVPSEDIGGALGFHQVPGDTPPYEQDFGISTLFGLFAYDTPLFSPSALAKGGEGFATILHEIMHGLGLAHPHDEGGSSTIFDGVTQEFDDYGIDGQNQAVYTIMSYNSGYPEVVPLPSFNFGGVASPMALDIAALQAIYGTTSNKAGHSVYSLKGTNAPGTYWEAIWDTGGTDAITAAGLGKSVRISLKAADLEGKDAGGTPSHASGVSGGYTIANGVIIENAFGGNASDFLYGNEVANLMVGNGGHDFIASGAGNDTIKGSTGNDILVGGQGSDTINGGKGHDNFVVKDNDGNDTITGGTGIDTLAFNGSSAATVNLSVTTAQNTGYGSDTISLVENAIGTDQDDQFTGNDQANTLVGNDGNDSLDGQLGADLLRGGFGKDTINGGNGHDTLKGGNGADIVDGGIGNDTIFGGKGTDSITGGAGVDTMTGGEKADTFVFNDITDSGDTEALADQITDFTQGEDKIDLSAIDASTVLAGDESFVFNGETPIGTADEGEIYFVKQDNAGTENDQTLIYVDIDNDSDAEMVIKLTGLHDLTANDFIL</sequence>
<dbReference type="GO" id="GO:0005509">
    <property type="term" value="F:calcium ion binding"/>
    <property type="evidence" value="ECO:0007669"/>
    <property type="project" value="InterPro"/>
</dbReference>
<dbReference type="InterPro" id="IPR013858">
    <property type="entry name" value="Peptidase_M10B_C"/>
</dbReference>
<dbReference type="SMART" id="SM00235">
    <property type="entry name" value="ZnMc"/>
    <property type="match status" value="1"/>
</dbReference>
<gene>
    <name evidence="7" type="primary">prtC_1</name>
    <name evidence="7" type="ORF">RUE5091_01690</name>
</gene>
<organism evidence="7 8">
    <name type="scientific">Ruegeria denitrificans</name>
    <dbReference type="NCBI Taxonomy" id="1715692"/>
    <lineage>
        <taxon>Bacteria</taxon>
        <taxon>Pseudomonadati</taxon>
        <taxon>Pseudomonadota</taxon>
        <taxon>Alphaproteobacteria</taxon>
        <taxon>Rhodobacterales</taxon>
        <taxon>Roseobacteraceae</taxon>
        <taxon>Ruegeria</taxon>
    </lineage>
</organism>
<keyword evidence="7" id="KW-0378">Hydrolase</keyword>
<dbReference type="SUPFAM" id="SSF51120">
    <property type="entry name" value="beta-Roll"/>
    <property type="match status" value="2"/>
</dbReference>
<dbReference type="Proteomes" id="UP000051260">
    <property type="component" value="Unassembled WGS sequence"/>
</dbReference>
<dbReference type="PROSITE" id="PS00330">
    <property type="entry name" value="HEMOLYSIN_CALCIUM"/>
    <property type="match status" value="4"/>
</dbReference>
<dbReference type="Gene3D" id="2.150.10.10">
    <property type="entry name" value="Serralysin-like metalloprotease, C-terminal"/>
    <property type="match status" value="3"/>
</dbReference>
<dbReference type="InterPro" id="IPR001343">
    <property type="entry name" value="Hemolysn_Ca-bd"/>
</dbReference>
<evidence type="ECO:0000313" key="8">
    <source>
        <dbReference type="Proteomes" id="UP000051260"/>
    </source>
</evidence>
<evidence type="ECO:0000259" key="6">
    <source>
        <dbReference type="SMART" id="SM00235"/>
    </source>
</evidence>
<keyword evidence="4" id="KW-0964">Secreted</keyword>
<dbReference type="PANTHER" id="PTHR38340:SF1">
    <property type="entry name" value="S-LAYER PROTEIN"/>
    <property type="match status" value="1"/>
</dbReference>
<dbReference type="EMBL" id="CYUD01000004">
    <property type="protein sequence ID" value="CUJ96570.1"/>
    <property type="molecule type" value="Genomic_DNA"/>
</dbReference>
<dbReference type="InterPro" id="IPR024079">
    <property type="entry name" value="MetalloPept_cat_dom_sf"/>
</dbReference>
<dbReference type="AlphaFoldDB" id="A0A0P1IQK0"/>
<evidence type="ECO:0000256" key="1">
    <source>
        <dbReference type="ARBA" id="ARBA00001913"/>
    </source>
</evidence>
<reference evidence="8" key="1">
    <citation type="submission" date="2015-09" db="EMBL/GenBank/DDBJ databases">
        <authorList>
            <person name="Rodrigo-Torres L."/>
            <person name="Arahal D.R."/>
        </authorList>
    </citation>
    <scope>NUCLEOTIDE SEQUENCE [LARGE SCALE GENOMIC DNA]</scope>
    <source>
        <strain evidence="8">CECT 5091</strain>
    </source>
</reference>
<proteinExistence type="inferred from homology"/>
<dbReference type="Pfam" id="PF08548">
    <property type="entry name" value="Peptidase_M10_C"/>
    <property type="match status" value="1"/>
</dbReference>
<dbReference type="GO" id="GO:0005615">
    <property type="term" value="C:extracellular space"/>
    <property type="evidence" value="ECO:0007669"/>
    <property type="project" value="InterPro"/>
</dbReference>
<dbReference type="STRING" id="1715692.RUE5091_01690"/>
<dbReference type="GO" id="GO:0006508">
    <property type="term" value="P:proteolysis"/>
    <property type="evidence" value="ECO:0007669"/>
    <property type="project" value="InterPro"/>
</dbReference>